<dbReference type="PANTHER" id="PTHR30126">
    <property type="entry name" value="HTH-TYPE TRANSCRIPTIONAL REGULATOR"/>
    <property type="match status" value="1"/>
</dbReference>
<evidence type="ECO:0000313" key="6">
    <source>
        <dbReference type="EMBL" id="GKS80562.1"/>
    </source>
</evidence>
<keyword evidence="7" id="KW-1185">Reference proteome</keyword>
<feature type="domain" description="HTH lysR-type" evidence="5">
    <location>
        <begin position="1"/>
        <end position="27"/>
    </location>
</feature>
<evidence type="ECO:0000256" key="4">
    <source>
        <dbReference type="ARBA" id="ARBA00023163"/>
    </source>
</evidence>
<evidence type="ECO:0000256" key="3">
    <source>
        <dbReference type="ARBA" id="ARBA00023125"/>
    </source>
</evidence>
<dbReference type="Pfam" id="PF03466">
    <property type="entry name" value="LysR_substrate"/>
    <property type="match status" value="1"/>
</dbReference>
<evidence type="ECO:0000259" key="5">
    <source>
        <dbReference type="PROSITE" id="PS50931"/>
    </source>
</evidence>
<sequence>MSQSLDKLEAELGVQLFQRTRLGSRPTLAGLKVITRAKEIEKQLGLMQTDLSELAVPTAPFRLGVMNEVPSTLLDWLLKFQAGQPNFRAYLAENTVREIIRAVKAQEYDAGLIAVDQAAVHLLDGLDFRAIGSGQFKLYTTANHYLANYQGPLPLELVLEQEFALFIDDYIAAFVKKLARQTDELNVIVQSTSFRVILETMRKFQAVSIIRDTQIDRRLYASSADPLIPHEIADVGQVSGQHFRYGIITRAGQSLTPLQEKFLQGIRF</sequence>
<keyword evidence="2" id="KW-0805">Transcription regulation</keyword>
<dbReference type="SUPFAM" id="SSF46785">
    <property type="entry name" value="Winged helix' DNA-binding domain"/>
    <property type="match status" value="1"/>
</dbReference>
<organism evidence="6 7">
    <name type="scientific">Ligilactobacillus pabuli</name>
    <dbReference type="NCBI Taxonomy" id="2886039"/>
    <lineage>
        <taxon>Bacteria</taxon>
        <taxon>Bacillati</taxon>
        <taxon>Bacillota</taxon>
        <taxon>Bacilli</taxon>
        <taxon>Lactobacillales</taxon>
        <taxon>Lactobacillaceae</taxon>
        <taxon>Ligilactobacillus</taxon>
    </lineage>
</organism>
<keyword evidence="4" id="KW-0804">Transcription</keyword>
<dbReference type="SUPFAM" id="SSF53850">
    <property type="entry name" value="Periplasmic binding protein-like II"/>
    <property type="match status" value="1"/>
</dbReference>
<name>A0ABQ5JEX1_9LACO</name>
<dbReference type="PANTHER" id="PTHR30126:SF39">
    <property type="entry name" value="HTH-TYPE TRANSCRIPTIONAL REGULATOR CYSL"/>
    <property type="match status" value="1"/>
</dbReference>
<evidence type="ECO:0000256" key="1">
    <source>
        <dbReference type="ARBA" id="ARBA00009437"/>
    </source>
</evidence>
<protein>
    <recommendedName>
        <fullName evidence="5">HTH lysR-type domain-containing protein</fullName>
    </recommendedName>
</protein>
<dbReference type="InterPro" id="IPR000847">
    <property type="entry name" value="LysR_HTH_N"/>
</dbReference>
<dbReference type="Gene3D" id="1.10.10.10">
    <property type="entry name" value="Winged helix-like DNA-binding domain superfamily/Winged helix DNA-binding domain"/>
    <property type="match status" value="1"/>
</dbReference>
<reference evidence="6" key="1">
    <citation type="journal article" date="2022" name="Int. J. Syst. Evol. Microbiol.">
        <title>A novel species of lactic acid bacteria, Ligilactobacillus pabuli sp. nov., isolated from alfalfa silage.</title>
        <authorList>
            <person name="Tohno M."/>
            <person name="Tanizawa Y."/>
            <person name="Sawada H."/>
            <person name="Sakamoto M."/>
            <person name="Ohkuma M."/>
            <person name="Kobayashi H."/>
        </authorList>
    </citation>
    <scope>NUCLEOTIDE SEQUENCE</scope>
    <source>
        <strain evidence="6">AF129</strain>
    </source>
</reference>
<dbReference type="Proteomes" id="UP001055149">
    <property type="component" value="Unassembled WGS sequence"/>
</dbReference>
<evidence type="ECO:0000256" key="2">
    <source>
        <dbReference type="ARBA" id="ARBA00023015"/>
    </source>
</evidence>
<dbReference type="PROSITE" id="PS50931">
    <property type="entry name" value="HTH_LYSR"/>
    <property type="match status" value="1"/>
</dbReference>
<gene>
    <name evidence="6" type="ORF">LPAF129_02470</name>
</gene>
<evidence type="ECO:0000313" key="7">
    <source>
        <dbReference type="Proteomes" id="UP001055149"/>
    </source>
</evidence>
<dbReference type="InterPro" id="IPR005119">
    <property type="entry name" value="LysR_subst-bd"/>
</dbReference>
<keyword evidence="3" id="KW-0238">DNA-binding</keyword>
<dbReference type="EMBL" id="BQXH01000002">
    <property type="protein sequence ID" value="GKS80562.1"/>
    <property type="molecule type" value="Genomic_DNA"/>
</dbReference>
<dbReference type="Gene3D" id="3.40.190.10">
    <property type="entry name" value="Periplasmic binding protein-like II"/>
    <property type="match status" value="2"/>
</dbReference>
<dbReference type="InterPro" id="IPR036388">
    <property type="entry name" value="WH-like_DNA-bd_sf"/>
</dbReference>
<comment type="similarity">
    <text evidence="1">Belongs to the LysR transcriptional regulatory family.</text>
</comment>
<proteinExistence type="inferred from homology"/>
<dbReference type="InterPro" id="IPR036390">
    <property type="entry name" value="WH_DNA-bd_sf"/>
</dbReference>
<accession>A0ABQ5JEX1</accession>
<comment type="caution">
    <text evidence="6">The sequence shown here is derived from an EMBL/GenBank/DDBJ whole genome shotgun (WGS) entry which is preliminary data.</text>
</comment>